<dbReference type="InterPro" id="IPR053137">
    <property type="entry name" value="NLR-like"/>
</dbReference>
<feature type="repeat" description="ANK" evidence="2">
    <location>
        <begin position="1055"/>
        <end position="1087"/>
    </location>
</feature>
<evidence type="ECO:0000256" key="2">
    <source>
        <dbReference type="PROSITE-ProRule" id="PRU00023"/>
    </source>
</evidence>
<dbReference type="PROSITE" id="PS50837">
    <property type="entry name" value="NACHT"/>
    <property type="match status" value="1"/>
</dbReference>
<dbReference type="SUPFAM" id="SSF48403">
    <property type="entry name" value="Ankyrin repeat"/>
    <property type="match status" value="1"/>
</dbReference>
<dbReference type="EMBL" id="DS027698">
    <property type="protein sequence ID" value="EAW15552.1"/>
    <property type="molecule type" value="Genomic_DNA"/>
</dbReference>
<dbReference type="Gene3D" id="3.40.50.1580">
    <property type="entry name" value="Nucleoside phosphorylase domain"/>
    <property type="match status" value="1"/>
</dbReference>
<dbReference type="Gene3D" id="3.40.50.300">
    <property type="entry name" value="P-loop containing nucleotide triphosphate hydrolases"/>
    <property type="match status" value="1"/>
</dbReference>
<evidence type="ECO:0000256" key="1">
    <source>
        <dbReference type="ARBA" id="ARBA00022737"/>
    </source>
</evidence>
<feature type="repeat" description="ANK" evidence="2">
    <location>
        <begin position="919"/>
        <end position="951"/>
    </location>
</feature>
<dbReference type="InterPro" id="IPR036770">
    <property type="entry name" value="Ankyrin_rpt-contain_sf"/>
</dbReference>
<dbReference type="Pfam" id="PF01048">
    <property type="entry name" value="PNP_UDP_1"/>
    <property type="match status" value="1"/>
</dbReference>
<dbReference type="GO" id="GO:0003824">
    <property type="term" value="F:catalytic activity"/>
    <property type="evidence" value="ECO:0007669"/>
    <property type="project" value="InterPro"/>
</dbReference>
<name>A1DL81_NEOFI</name>
<dbReference type="AlphaFoldDB" id="A1DL81"/>
<protein>
    <submittedName>
        <fullName evidence="4">Ankyrin repeat protein</fullName>
    </submittedName>
</protein>
<feature type="domain" description="NACHT" evidence="3">
    <location>
        <begin position="400"/>
        <end position="541"/>
    </location>
</feature>
<proteinExistence type="predicted"/>
<keyword evidence="1" id="KW-0677">Repeat</keyword>
<dbReference type="Pfam" id="PF12796">
    <property type="entry name" value="Ank_2"/>
    <property type="match status" value="3"/>
</dbReference>
<dbReference type="GO" id="GO:0009116">
    <property type="term" value="P:nucleoside metabolic process"/>
    <property type="evidence" value="ECO:0007669"/>
    <property type="project" value="InterPro"/>
</dbReference>
<accession>A1DL81</accession>
<feature type="repeat" description="ANK" evidence="2">
    <location>
        <begin position="1022"/>
        <end position="1054"/>
    </location>
</feature>
<dbReference type="PANTHER" id="PTHR46082:SF11">
    <property type="entry name" value="AAA+ ATPASE DOMAIN-CONTAINING PROTEIN-RELATED"/>
    <property type="match status" value="1"/>
</dbReference>
<dbReference type="Proteomes" id="UP000006702">
    <property type="component" value="Unassembled WGS sequence"/>
</dbReference>
<feature type="repeat" description="ANK" evidence="2">
    <location>
        <begin position="954"/>
        <end position="986"/>
    </location>
</feature>
<dbReference type="InterPro" id="IPR056884">
    <property type="entry name" value="NPHP3-like_N"/>
</dbReference>
<dbReference type="OMA" id="NIQSKYY"/>
<dbReference type="VEuPathDB" id="FungiDB:NFIA_048900"/>
<dbReference type="PROSITE" id="PS50297">
    <property type="entry name" value="ANK_REP_REGION"/>
    <property type="match status" value="7"/>
</dbReference>
<evidence type="ECO:0000259" key="3">
    <source>
        <dbReference type="PROSITE" id="PS50837"/>
    </source>
</evidence>
<dbReference type="InterPro" id="IPR000845">
    <property type="entry name" value="Nucleoside_phosphorylase_d"/>
</dbReference>
<gene>
    <name evidence="4" type="ORF">NFIA_048900</name>
</gene>
<dbReference type="Pfam" id="PF24883">
    <property type="entry name" value="NPHP3_N"/>
    <property type="match status" value="1"/>
</dbReference>
<sequence>MASRKDLESPDFYTVGWIAALPIELAAATAMLDEEHGEPCNFDQPHHDTNIYTWGRIGEHNVVITSLAAGVYGTTSAATTATCMLSSFPHIRIGLLVGIGAGIARPEEGRDIRLGDVAVSQPEGSSGGVIQYDLYKAKAGNQRESRAFLNRPPEVLLKALARLQAEHERKPSRVSEFLAQMAKANPRMVRQRQGYVYQGVENDRLYKATDPNEEIRREPRDSSEPEIHYGTIASGNTLLKDAIHKDRILEDIGQECICFEMEAAGLMNTFPCLVIRGICDYGDSHKSDQWQRYAAATAAAYTKELLAYIPTQDLQKTQKAINILKDISGSVTQIHSITTTTAAVVEGLSEDSQYRKIKEWLSTPDPSINLNEAIEKHHEGTGSWLLESEPFNEWKSGKRRHLWLHGIPGCGKTVLSATIIKHLYQQLNFSHAVLYFFFDFTNTDKQSLNKLVRSLAMQIYSRCESSRTDLGKLFSLCEEGGQQPTFKSLFATFLQMIDHLETIYIVIDALDECNTRSNLLLWIETLTSSRPAGPQLLVTSRREEDIESELKRWLCPGSHVAIQHDPVNQDICAYIHKRLQTDREFERWQSEPSVQNEIETELMKKADGMFRWAACQLDMLQKCLDLRMLRASLRSLPKTLQETYARILASIDRNYQQYAIRILQFLTYSTRPLTIQEAVDVIVVDPSGDPYFDPSLRMPNPQDIMKVCSSLVSLVIKQDSARTETFMELQLAHLSVQQYLKSRIIGEAFPRGMATIGEIFQTSLREISARADITRVCLAYLECLREQGAHRELKAEFPLAEYSAQYWMYHARTVETEKDVSDRILNFFDHQSQVSAVWIELFGERRWRDGSMPTPLYLASLAGLQHTAQLLLKKGADVNAQGGRYGNALKAASSQGHKAIVQLLVEKGADVNNPTRGLYYGSALHAASSQGYKDIVQLLVEKDADVNACSGGLAGGNVLQAASSQGHKDIVEILLANGADANAPGGGFDYGGPLEAASYEGHKEIVQLLLVKGADANGQGGYYETPLQAASSQGHKEIVQLLLENGADINAQGGDYGSALEAASYEGHKEIVQLLLQNGATVNVRNMAVLSKRL</sequence>
<organism evidence="4 5">
    <name type="scientific">Neosartorya fischeri (strain ATCC 1020 / DSM 3700 / CBS 544.65 / FGSC A1164 / JCM 1740 / NRRL 181 / WB 181)</name>
    <name type="common">Aspergillus fischerianus</name>
    <dbReference type="NCBI Taxonomy" id="331117"/>
    <lineage>
        <taxon>Eukaryota</taxon>
        <taxon>Fungi</taxon>
        <taxon>Dikarya</taxon>
        <taxon>Ascomycota</taxon>
        <taxon>Pezizomycotina</taxon>
        <taxon>Eurotiomycetes</taxon>
        <taxon>Eurotiomycetidae</taxon>
        <taxon>Eurotiales</taxon>
        <taxon>Aspergillaceae</taxon>
        <taxon>Aspergillus</taxon>
        <taxon>Aspergillus subgen. Fumigati</taxon>
    </lineage>
</organism>
<reference evidence="5" key="1">
    <citation type="journal article" date="2008" name="PLoS Genet.">
        <title>Genomic islands in the pathogenic filamentous fungus Aspergillus fumigatus.</title>
        <authorList>
            <person name="Fedorova N.D."/>
            <person name="Khaldi N."/>
            <person name="Joardar V.S."/>
            <person name="Maiti R."/>
            <person name="Amedeo P."/>
            <person name="Anderson M.J."/>
            <person name="Crabtree J."/>
            <person name="Silva J.C."/>
            <person name="Badger J.H."/>
            <person name="Albarraq A."/>
            <person name="Angiuoli S."/>
            <person name="Bussey H."/>
            <person name="Bowyer P."/>
            <person name="Cotty P.J."/>
            <person name="Dyer P.S."/>
            <person name="Egan A."/>
            <person name="Galens K."/>
            <person name="Fraser-Liggett C.M."/>
            <person name="Haas B.J."/>
            <person name="Inman J.M."/>
            <person name="Kent R."/>
            <person name="Lemieux S."/>
            <person name="Malavazi I."/>
            <person name="Orvis J."/>
            <person name="Roemer T."/>
            <person name="Ronning C.M."/>
            <person name="Sundaram J.P."/>
            <person name="Sutton G."/>
            <person name="Turner G."/>
            <person name="Venter J.C."/>
            <person name="White O.R."/>
            <person name="Whitty B.R."/>
            <person name="Youngman P."/>
            <person name="Wolfe K.H."/>
            <person name="Goldman G.H."/>
            <person name="Wortman J.R."/>
            <person name="Jiang B."/>
            <person name="Denning D.W."/>
            <person name="Nierman W.C."/>
        </authorList>
    </citation>
    <scope>NUCLEOTIDE SEQUENCE [LARGE SCALE GENOMIC DNA]</scope>
    <source>
        <strain evidence="5">ATCC 1020 / DSM 3700 / CBS 544.65 / FGSC A1164 / JCM 1740 / NRRL 181 / WB 181</strain>
    </source>
</reference>
<dbReference type="SUPFAM" id="SSF53167">
    <property type="entry name" value="Purine and uridine phosphorylases"/>
    <property type="match status" value="1"/>
</dbReference>
<dbReference type="InterPro" id="IPR002110">
    <property type="entry name" value="Ankyrin_rpt"/>
</dbReference>
<dbReference type="RefSeq" id="XP_001257449.1">
    <property type="nucleotide sequence ID" value="XM_001257448.1"/>
</dbReference>
<dbReference type="OrthoDB" id="1577640at2759"/>
<dbReference type="SUPFAM" id="SSF52540">
    <property type="entry name" value="P-loop containing nucleoside triphosphate hydrolases"/>
    <property type="match status" value="1"/>
</dbReference>
<dbReference type="InterPro" id="IPR027417">
    <property type="entry name" value="P-loop_NTPase"/>
</dbReference>
<keyword evidence="5" id="KW-1185">Reference proteome</keyword>
<dbReference type="KEGG" id="nfi:NFIA_048900"/>
<dbReference type="Gene3D" id="1.25.40.20">
    <property type="entry name" value="Ankyrin repeat-containing domain"/>
    <property type="match status" value="1"/>
</dbReference>
<feature type="repeat" description="ANK" evidence="2">
    <location>
        <begin position="989"/>
        <end position="1021"/>
    </location>
</feature>
<keyword evidence="2" id="KW-0040">ANK repeat</keyword>
<dbReference type="SMART" id="SM00248">
    <property type="entry name" value="ANK"/>
    <property type="match status" value="7"/>
</dbReference>
<dbReference type="PANTHER" id="PTHR46082">
    <property type="entry name" value="ATP/GTP-BINDING PROTEIN-RELATED"/>
    <property type="match status" value="1"/>
</dbReference>
<dbReference type="InterPro" id="IPR007111">
    <property type="entry name" value="NACHT_NTPase"/>
</dbReference>
<dbReference type="InterPro" id="IPR035994">
    <property type="entry name" value="Nucleoside_phosphorylase_sf"/>
</dbReference>
<feature type="repeat" description="ANK" evidence="2">
    <location>
        <begin position="884"/>
        <end position="916"/>
    </location>
</feature>
<evidence type="ECO:0000313" key="4">
    <source>
        <dbReference type="EMBL" id="EAW15552.1"/>
    </source>
</evidence>
<evidence type="ECO:0000313" key="5">
    <source>
        <dbReference type="Proteomes" id="UP000006702"/>
    </source>
</evidence>
<dbReference type="PRINTS" id="PR01415">
    <property type="entry name" value="ANKYRIN"/>
</dbReference>
<dbReference type="HOGENOM" id="CLU_000288_34_2_1"/>
<dbReference type="PROSITE" id="PS50088">
    <property type="entry name" value="ANK_REPEAT"/>
    <property type="match status" value="7"/>
</dbReference>
<dbReference type="eggNOG" id="KOG0502">
    <property type="taxonomic scope" value="Eukaryota"/>
</dbReference>
<feature type="repeat" description="ANK" evidence="2">
    <location>
        <begin position="851"/>
        <end position="883"/>
    </location>
</feature>
<dbReference type="GeneID" id="4583963"/>